<dbReference type="RefSeq" id="WP_263062120.1">
    <property type="nucleotide sequence ID" value="NZ_JAOUSE010000048.1"/>
</dbReference>
<dbReference type="Proteomes" id="UP001208656">
    <property type="component" value="Unassembled WGS sequence"/>
</dbReference>
<keyword evidence="2" id="KW-1185">Reference proteome</keyword>
<dbReference type="Gene3D" id="3.30.470.20">
    <property type="entry name" value="ATP-grasp fold, B domain"/>
    <property type="match status" value="1"/>
</dbReference>
<dbReference type="InterPro" id="IPR013815">
    <property type="entry name" value="ATP_grasp_subdomain_1"/>
</dbReference>
<protein>
    <submittedName>
        <fullName evidence="1">YheC/YheD family protein</fullName>
    </submittedName>
</protein>
<name>A0ABT2WK21_9BACI</name>
<dbReference type="Pfam" id="PF14398">
    <property type="entry name" value="ATPgrasp_YheCD"/>
    <property type="match status" value="1"/>
</dbReference>
<organism evidence="1 2">
    <name type="scientific">Pallidibacillus thermolactis</name>
    <dbReference type="NCBI Taxonomy" id="251051"/>
    <lineage>
        <taxon>Bacteria</taxon>
        <taxon>Bacillati</taxon>
        <taxon>Bacillota</taxon>
        <taxon>Bacilli</taxon>
        <taxon>Bacillales</taxon>
        <taxon>Bacillaceae</taxon>
        <taxon>Pallidibacillus</taxon>
    </lineage>
</organism>
<accession>A0ABT2WK21</accession>
<reference evidence="1 2" key="1">
    <citation type="submission" date="2022-10" db="EMBL/GenBank/DDBJ databases">
        <title>Description of Fervidibacillus gen. nov. in the family Fervidibacillaceae fam. nov. with two species, Fervidibacillus albus sp. nov., and Fervidibacillus halotolerans sp. nov., isolated from tidal flat sediments.</title>
        <authorList>
            <person name="Kwon K.K."/>
            <person name="Yang S.-H."/>
        </authorList>
    </citation>
    <scope>NUCLEOTIDE SEQUENCE [LARGE SCALE GENOMIC DNA]</scope>
    <source>
        <strain evidence="1 2">DSM 23332</strain>
    </source>
</reference>
<evidence type="ECO:0000313" key="1">
    <source>
        <dbReference type="EMBL" id="MCU9595336.1"/>
    </source>
</evidence>
<dbReference type="InterPro" id="IPR026838">
    <property type="entry name" value="YheC/D"/>
</dbReference>
<dbReference type="Gene3D" id="3.30.1490.20">
    <property type="entry name" value="ATP-grasp fold, A domain"/>
    <property type="match status" value="1"/>
</dbReference>
<gene>
    <name evidence="1" type="ORF">OEV82_12880</name>
</gene>
<sequence length="459" mass="53849">MENKRHHEWIWLQQESNHQSSLPPLCIQIPIRKAKNLFHNGKMTISFGKQKLEVVVDMHHYHNPFYICSSDIYTTLRLPKGAPLKAMYCKKNHTITIGPIMGVLTDSKTLNGHSFSTIDNFCRELTEVGKKKGLFTFIYSYHTLKNKQYYGYYFANEHWHRIRSVKPHFLYNRIHSRNIIHSATYKRFVQYINKQIPQFNKRFFSKQELYDYIDAFPLVNYLPKGTRWNKDNFHQFLHTYNAFLAKPVYGSQGRGIFRITKTRNNIIIETFTKDFKKFANENDAWNFLQNKLKTDYILQEELSLLSINGKLIDFRVLTHLQPNHQWKVTSVTARVSDNHFMTNLSRGGTTASAKKILLQLFEKDKALFIYQLMEELAIAVSCQLDRKRENTFIELGIDIAVLKDGKLKIIEVNSKPSKNEHRNFKGVRPSAKAIVEIARAKGMEWMEETCPCKVLESSH</sequence>
<comment type="caution">
    <text evidence="1">The sequence shown here is derived from an EMBL/GenBank/DDBJ whole genome shotgun (WGS) entry which is preliminary data.</text>
</comment>
<dbReference type="SUPFAM" id="SSF56059">
    <property type="entry name" value="Glutathione synthetase ATP-binding domain-like"/>
    <property type="match status" value="1"/>
</dbReference>
<evidence type="ECO:0000313" key="2">
    <source>
        <dbReference type="Proteomes" id="UP001208656"/>
    </source>
</evidence>
<dbReference type="EMBL" id="JAOUSE010000048">
    <property type="protein sequence ID" value="MCU9595336.1"/>
    <property type="molecule type" value="Genomic_DNA"/>
</dbReference>
<proteinExistence type="predicted"/>